<dbReference type="KEGG" id="pbn:PADG_06462"/>
<dbReference type="PANTHER" id="PTHR37017:SF11">
    <property type="entry name" value="ESTERASE_LIPASE_THIOESTERASE DOMAIN-CONTAINING PROTEIN"/>
    <property type="match status" value="1"/>
</dbReference>
<dbReference type="Proteomes" id="UP000001628">
    <property type="component" value="Unassembled WGS sequence"/>
</dbReference>
<dbReference type="InterPro" id="IPR052897">
    <property type="entry name" value="Sec-Metab_Biosynth_Hydrolase"/>
</dbReference>
<dbReference type="eggNOG" id="ENOG502S15T">
    <property type="taxonomic scope" value="Eukaryota"/>
</dbReference>
<protein>
    <recommendedName>
        <fullName evidence="1">AB hydrolase-1 domain-containing protein</fullName>
    </recommendedName>
</protein>
<dbReference type="InterPro" id="IPR029058">
    <property type="entry name" value="AB_hydrolase_fold"/>
</dbReference>
<evidence type="ECO:0000313" key="3">
    <source>
        <dbReference type="Proteomes" id="UP000001628"/>
    </source>
</evidence>
<dbReference type="Pfam" id="PF12697">
    <property type="entry name" value="Abhydrolase_6"/>
    <property type="match status" value="1"/>
</dbReference>
<evidence type="ECO:0000259" key="1">
    <source>
        <dbReference type="Pfam" id="PF12697"/>
    </source>
</evidence>
<name>C1GGM5_PARBD</name>
<organism evidence="2 3">
    <name type="scientific">Paracoccidioides brasiliensis (strain Pb18)</name>
    <dbReference type="NCBI Taxonomy" id="502780"/>
    <lineage>
        <taxon>Eukaryota</taxon>
        <taxon>Fungi</taxon>
        <taxon>Dikarya</taxon>
        <taxon>Ascomycota</taxon>
        <taxon>Pezizomycotina</taxon>
        <taxon>Eurotiomycetes</taxon>
        <taxon>Eurotiomycetidae</taxon>
        <taxon>Onygenales</taxon>
        <taxon>Ajellomycetaceae</taxon>
        <taxon>Paracoccidioides</taxon>
    </lineage>
</organism>
<dbReference type="SUPFAM" id="SSF53474">
    <property type="entry name" value="alpha/beta-Hydrolases"/>
    <property type="match status" value="1"/>
</dbReference>
<dbReference type="InParanoid" id="C1GGM5"/>
<proteinExistence type="predicted"/>
<dbReference type="Gene3D" id="3.40.50.1820">
    <property type="entry name" value="alpha/beta hydrolase"/>
    <property type="match status" value="1"/>
</dbReference>
<dbReference type="PANTHER" id="PTHR37017">
    <property type="entry name" value="AB HYDROLASE-1 DOMAIN-CONTAINING PROTEIN-RELATED"/>
    <property type="match status" value="1"/>
</dbReference>
<dbReference type="OMA" id="YPAYRHY"/>
<dbReference type="VEuPathDB" id="FungiDB:PADG_06462"/>
<feature type="domain" description="AB hydrolase-1" evidence="1">
    <location>
        <begin position="165"/>
        <end position="437"/>
    </location>
</feature>
<dbReference type="InterPro" id="IPR000073">
    <property type="entry name" value="AB_hydrolase_1"/>
</dbReference>
<evidence type="ECO:0000313" key="2">
    <source>
        <dbReference type="EMBL" id="EEH50383.2"/>
    </source>
</evidence>
<sequence>MEVIFRLPGEIFNLAVADPSIPMPVTESPVIAPGTRTEYGRQVPNRLACANADGGACGRCVILSTPRIGPAVACASLFDFGFGLGRSVTFSMAFVVLLAQRKGDAPLDSSRGYLLITFPPPEPLIVQLALLYTESNSTLPTLPPYRKFTIINCPKMSNPKPTIALIHGAWQSPSVWTFVTPLLEKAGYSVYPIPLKSPGMVPASPDFSCDVDVIGSGVEAILDTGKDVVVVMHSYAAVVGCEALKRFHGEMWGCESGGNGMENDCADAGAGTSKRDLGAKLKFKTVGGNGERDMETAKFIPRRGRILHLAFIAGMVVPVGRALWTPDRTELKGFELKDELIRTLDGATRFYIDLPAPAREFWSSKLKLQPRPVFFSPLTYPAYRHYPSSYLMCGRDMAVPIKLQMRMAVGAGIGGDRVEVLEDAGHSPMISCPGKVVGFIRRAAGEAQRLGGSVL</sequence>
<gene>
    <name evidence="2" type="ORF">PADG_06462</name>
</gene>
<dbReference type="ESTHER" id="parbd-c1ggm5">
    <property type="family name" value="6_AlphaBeta_hydrolase"/>
</dbReference>
<dbReference type="HOGENOM" id="CLU_048464_0_0_1"/>
<accession>C1GGM5</accession>
<reference evidence="2 3" key="1">
    <citation type="journal article" date="2011" name="PLoS Genet.">
        <title>Comparative genomic analysis of human fungal pathogens causing paracoccidioidomycosis.</title>
        <authorList>
            <person name="Desjardins C.A."/>
            <person name="Champion M.D."/>
            <person name="Holder J.W."/>
            <person name="Muszewska A."/>
            <person name="Goldberg J."/>
            <person name="Bailao A.M."/>
            <person name="Brigido M.M."/>
            <person name="Ferreira M.E."/>
            <person name="Garcia A.M."/>
            <person name="Grynberg M."/>
            <person name="Gujja S."/>
            <person name="Heiman D.I."/>
            <person name="Henn M.R."/>
            <person name="Kodira C.D."/>
            <person name="Leon-Narvaez H."/>
            <person name="Longo L.V."/>
            <person name="Ma L.J."/>
            <person name="Malavazi I."/>
            <person name="Matsuo A.L."/>
            <person name="Morais F.V."/>
            <person name="Pereira M."/>
            <person name="Rodriguez-Brito S."/>
            <person name="Sakthikumar S."/>
            <person name="Salem-Izacc S.M."/>
            <person name="Sykes S.M."/>
            <person name="Teixeira M.M."/>
            <person name="Vallejo M.C."/>
            <person name="Walter M.E."/>
            <person name="Yandava C."/>
            <person name="Young S."/>
            <person name="Zeng Q."/>
            <person name="Zucker J."/>
            <person name="Felipe M.S."/>
            <person name="Goldman G.H."/>
            <person name="Haas B.J."/>
            <person name="McEwen J.G."/>
            <person name="Nino-Vega G."/>
            <person name="Puccia R."/>
            <person name="San-Blas G."/>
            <person name="Soares C.M."/>
            <person name="Birren B.W."/>
            <person name="Cuomo C.A."/>
        </authorList>
    </citation>
    <scope>NUCLEOTIDE SEQUENCE [LARGE SCALE GENOMIC DNA]</scope>
    <source>
        <strain evidence="2 3">Pb18</strain>
    </source>
</reference>
<dbReference type="AlphaFoldDB" id="C1GGM5"/>
<dbReference type="GeneID" id="22585182"/>
<dbReference type="EMBL" id="KN275964">
    <property type="protein sequence ID" value="EEH50383.2"/>
    <property type="molecule type" value="Genomic_DNA"/>
</dbReference>
<dbReference type="RefSeq" id="XP_010761755.1">
    <property type="nucleotide sequence ID" value="XM_010763453.1"/>
</dbReference>
<dbReference type="OrthoDB" id="408373at2759"/>
<keyword evidence="3" id="KW-1185">Reference proteome</keyword>